<dbReference type="RefSeq" id="WP_264959153.1">
    <property type="nucleotide sequence ID" value="NZ_JAPDUQ010000001.1"/>
</dbReference>
<organism evidence="1 2">
    <name type="scientific">Segatella copri</name>
    <dbReference type="NCBI Taxonomy" id="165179"/>
    <lineage>
        <taxon>Bacteria</taxon>
        <taxon>Pseudomonadati</taxon>
        <taxon>Bacteroidota</taxon>
        <taxon>Bacteroidia</taxon>
        <taxon>Bacteroidales</taxon>
        <taxon>Prevotellaceae</taxon>
        <taxon>Segatella</taxon>
    </lineage>
</organism>
<dbReference type="AlphaFoldDB" id="A0AAW5TYW7"/>
<proteinExistence type="predicted"/>
<dbReference type="EMBL" id="JAPDUS010000003">
    <property type="protein sequence ID" value="MCW4092392.1"/>
    <property type="molecule type" value="Genomic_DNA"/>
</dbReference>
<sequence length="123" mass="14109">MTFLNITVGEKEFDEIKEGKVGLVCLPCTPRWCHTLVDGVKREERLDQLTARLDSNGKPHIQYGYTIEHYFKKVDYVQLSCKVGSQIRVLVKDCAGFSIETTQTKNDNGFVKFKPKNFVVHLK</sequence>
<name>A0AAW5TYW7_9BACT</name>
<gene>
    <name evidence="1" type="ORF">ONT05_02285</name>
</gene>
<protein>
    <submittedName>
        <fullName evidence="1">Uncharacterized protein</fullName>
    </submittedName>
</protein>
<dbReference type="Proteomes" id="UP001209074">
    <property type="component" value="Unassembled WGS sequence"/>
</dbReference>
<comment type="caution">
    <text evidence="1">The sequence shown here is derived from an EMBL/GenBank/DDBJ whole genome shotgun (WGS) entry which is preliminary data.</text>
</comment>
<evidence type="ECO:0000313" key="2">
    <source>
        <dbReference type="Proteomes" id="UP001209074"/>
    </source>
</evidence>
<accession>A0AAW5TYW7</accession>
<evidence type="ECO:0000313" key="1">
    <source>
        <dbReference type="EMBL" id="MCW4092392.1"/>
    </source>
</evidence>
<reference evidence="1" key="1">
    <citation type="submission" date="2022-11" db="EMBL/GenBank/DDBJ databases">
        <title>Genomic repertoires linked with pathogenic potency of arthritogenic Prevotella copri isolated from the gut of rheumatoid arthritis patients.</title>
        <authorList>
            <person name="Nii T."/>
            <person name="Maeda Y."/>
            <person name="Motooka D."/>
            <person name="Naito M."/>
            <person name="Matsumoto Y."/>
            <person name="Ogawa T."/>
            <person name="Oguro-Igashira E."/>
            <person name="Kishikawa T."/>
            <person name="Yamashita M."/>
            <person name="Koizumi S."/>
            <person name="Kurakawa T."/>
            <person name="Okumura R."/>
            <person name="Kayama H."/>
            <person name="Murakami M."/>
            <person name="Sakaguchi T."/>
            <person name="Das B."/>
            <person name="Nakamura S."/>
            <person name="Okada Y."/>
            <person name="Kumanogoh A."/>
            <person name="Takeda K."/>
        </authorList>
    </citation>
    <scope>NUCLEOTIDE SEQUENCE</scope>
    <source>
        <strain evidence="1">N016-13</strain>
    </source>
</reference>